<keyword evidence="2" id="KW-0238">DNA-binding</keyword>
<feature type="domain" description="HTH hxlR-type" evidence="4">
    <location>
        <begin position="10"/>
        <end position="109"/>
    </location>
</feature>
<dbReference type="OrthoDB" id="9807069at2"/>
<accession>A0A418WWD6</accession>
<dbReference type="SUPFAM" id="SSF46785">
    <property type="entry name" value="Winged helix' DNA-binding domain"/>
    <property type="match status" value="1"/>
</dbReference>
<dbReference type="RefSeq" id="WP_119743137.1">
    <property type="nucleotide sequence ID" value="NZ_QYUN01000003.1"/>
</dbReference>
<organism evidence="5 6">
    <name type="scientific">Noviherbaspirillum cavernae</name>
    <dbReference type="NCBI Taxonomy" id="2320862"/>
    <lineage>
        <taxon>Bacteria</taxon>
        <taxon>Pseudomonadati</taxon>
        <taxon>Pseudomonadota</taxon>
        <taxon>Betaproteobacteria</taxon>
        <taxon>Burkholderiales</taxon>
        <taxon>Oxalobacteraceae</taxon>
        <taxon>Noviherbaspirillum</taxon>
    </lineage>
</organism>
<protein>
    <submittedName>
        <fullName evidence="5">Transcriptional regulator</fullName>
    </submittedName>
</protein>
<keyword evidence="3" id="KW-0804">Transcription</keyword>
<dbReference type="GO" id="GO:0003677">
    <property type="term" value="F:DNA binding"/>
    <property type="evidence" value="ECO:0007669"/>
    <property type="project" value="UniProtKB-KW"/>
</dbReference>
<keyword evidence="1" id="KW-0805">Transcription regulation</keyword>
<evidence type="ECO:0000259" key="4">
    <source>
        <dbReference type="PROSITE" id="PS51118"/>
    </source>
</evidence>
<dbReference type="InterPro" id="IPR002577">
    <property type="entry name" value="HTH_HxlR"/>
</dbReference>
<evidence type="ECO:0000256" key="2">
    <source>
        <dbReference type="ARBA" id="ARBA00023125"/>
    </source>
</evidence>
<evidence type="ECO:0000256" key="1">
    <source>
        <dbReference type="ARBA" id="ARBA00023015"/>
    </source>
</evidence>
<evidence type="ECO:0000313" key="5">
    <source>
        <dbReference type="EMBL" id="RJF97005.1"/>
    </source>
</evidence>
<dbReference type="InterPro" id="IPR036390">
    <property type="entry name" value="WH_DNA-bd_sf"/>
</dbReference>
<comment type="caution">
    <text evidence="5">The sequence shown here is derived from an EMBL/GenBank/DDBJ whole genome shotgun (WGS) entry which is preliminary data.</text>
</comment>
<reference evidence="5 6" key="1">
    <citation type="submission" date="2018-09" db="EMBL/GenBank/DDBJ databases">
        <authorList>
            <person name="Zhu H."/>
        </authorList>
    </citation>
    <scope>NUCLEOTIDE SEQUENCE [LARGE SCALE GENOMIC DNA]</scope>
    <source>
        <strain evidence="5 6">K2R10-39</strain>
    </source>
</reference>
<dbReference type="Gene3D" id="1.10.10.10">
    <property type="entry name" value="Winged helix-like DNA-binding domain superfamily/Winged helix DNA-binding domain"/>
    <property type="match status" value="1"/>
</dbReference>
<name>A0A418WWD6_9BURK</name>
<dbReference type="Proteomes" id="UP000285190">
    <property type="component" value="Unassembled WGS sequence"/>
</dbReference>
<dbReference type="PANTHER" id="PTHR33204:SF37">
    <property type="entry name" value="HTH-TYPE TRANSCRIPTIONAL REGULATOR YODB"/>
    <property type="match status" value="1"/>
</dbReference>
<sequence length="149" mass="16743">MKRAENKSHCPVNFALETFGDPWSLLIVRDIVFWGKRTYGEFRDSSEGIATNVLAARLAHLEQKGILVKGPHEKDGRKDVYALTEKGLGLIPILLEMSGWSAQHDPETTAPMQFVDAVYADRDKMFRRIQDVVRRGGSLFGGDNALVKR</sequence>
<evidence type="ECO:0000313" key="6">
    <source>
        <dbReference type="Proteomes" id="UP000285190"/>
    </source>
</evidence>
<dbReference type="PROSITE" id="PS51118">
    <property type="entry name" value="HTH_HXLR"/>
    <property type="match status" value="1"/>
</dbReference>
<keyword evidence="6" id="KW-1185">Reference proteome</keyword>
<gene>
    <name evidence="5" type="ORF">D3870_19035</name>
</gene>
<dbReference type="InterPro" id="IPR036388">
    <property type="entry name" value="WH-like_DNA-bd_sf"/>
</dbReference>
<dbReference type="PANTHER" id="PTHR33204">
    <property type="entry name" value="TRANSCRIPTIONAL REGULATOR, MARR FAMILY"/>
    <property type="match status" value="1"/>
</dbReference>
<dbReference type="Pfam" id="PF01638">
    <property type="entry name" value="HxlR"/>
    <property type="match status" value="1"/>
</dbReference>
<proteinExistence type="predicted"/>
<evidence type="ECO:0000256" key="3">
    <source>
        <dbReference type="ARBA" id="ARBA00023163"/>
    </source>
</evidence>
<dbReference type="AlphaFoldDB" id="A0A418WWD6"/>
<dbReference type="EMBL" id="QYUN01000003">
    <property type="protein sequence ID" value="RJF97005.1"/>
    <property type="molecule type" value="Genomic_DNA"/>
</dbReference>